<proteinExistence type="predicted"/>
<dbReference type="AlphaFoldDB" id="A0A125Q9A0"/>
<name>A0A125Q9A0_9HYPH</name>
<reference evidence="1 2" key="1">
    <citation type="submission" date="2015-11" db="EMBL/GenBank/DDBJ databases">
        <title>Draft Genome Sequence of the Strain BR 10423 (Rhizobium sp.) isolated from nodules of Mimosa pudica.</title>
        <authorList>
            <person name="Barauna A.C."/>
            <person name="Zilli J.E."/>
            <person name="Simoes-Araujo J.L."/>
            <person name="Reis V.M."/>
            <person name="James E.K."/>
            <person name="Reis F.B.Jr."/>
            <person name="Rouws L.F."/>
            <person name="Passos S.R."/>
            <person name="Gois S.R."/>
        </authorList>
    </citation>
    <scope>NUCLEOTIDE SEQUENCE [LARGE SCALE GENOMIC DNA]</scope>
    <source>
        <strain evidence="1 2">BR10423</strain>
    </source>
</reference>
<protein>
    <submittedName>
        <fullName evidence="1">Uncharacterized protein</fullName>
    </submittedName>
</protein>
<dbReference type="RefSeq" id="WP_062369128.1">
    <property type="nucleotide sequence ID" value="NZ_LNCD01000034.1"/>
</dbReference>
<comment type="caution">
    <text evidence="1">The sequence shown here is derived from an EMBL/GenBank/DDBJ whole genome shotgun (WGS) entry which is preliminary data.</text>
</comment>
<sequence length="131" mass="14714">MGKLKDRIIVTAIVTAGSWWAYEAYRAGNFARPTMPEGAFSLSYPSGLRAIMVNIPNERKTRRYMGFPSDVPFYLEKAWSFCSPPNTKEQKQLDETMKVRDLPGARIEAVCKIKVDGNSVVRGVITSVPRL</sequence>
<dbReference type="Proteomes" id="UP000068164">
    <property type="component" value="Unassembled WGS sequence"/>
</dbReference>
<gene>
    <name evidence="1" type="ORF">AS026_33035</name>
</gene>
<evidence type="ECO:0000313" key="1">
    <source>
        <dbReference type="EMBL" id="KWV56675.1"/>
    </source>
</evidence>
<dbReference type="OrthoDB" id="7858320at2"/>
<accession>A0A125Q9A0</accession>
<dbReference type="EMBL" id="LNCD01000034">
    <property type="protein sequence ID" value="KWV56675.1"/>
    <property type="molecule type" value="Genomic_DNA"/>
</dbReference>
<evidence type="ECO:0000313" key="2">
    <source>
        <dbReference type="Proteomes" id="UP000068164"/>
    </source>
</evidence>
<organism evidence="1 2">
    <name type="scientific">Rhizobium altiplani</name>
    <dbReference type="NCBI Taxonomy" id="1864509"/>
    <lineage>
        <taxon>Bacteria</taxon>
        <taxon>Pseudomonadati</taxon>
        <taxon>Pseudomonadota</taxon>
        <taxon>Alphaproteobacteria</taxon>
        <taxon>Hyphomicrobiales</taxon>
        <taxon>Rhizobiaceae</taxon>
        <taxon>Rhizobium/Agrobacterium group</taxon>
        <taxon>Rhizobium</taxon>
    </lineage>
</organism>
<keyword evidence="2" id="KW-1185">Reference proteome</keyword>